<evidence type="ECO:0000313" key="1">
    <source>
        <dbReference type="EMBL" id="MBP2184240.1"/>
    </source>
</evidence>
<reference evidence="1 2" key="1">
    <citation type="submission" date="2021-03" db="EMBL/GenBank/DDBJ databases">
        <title>Sequencing the genomes of 1000 actinobacteria strains.</title>
        <authorList>
            <person name="Klenk H.-P."/>
        </authorList>
    </citation>
    <scope>NUCLEOTIDE SEQUENCE [LARGE SCALE GENOMIC DNA]</scope>
    <source>
        <strain evidence="1 2">DSM 45510</strain>
    </source>
</reference>
<dbReference type="InterPro" id="IPR036291">
    <property type="entry name" value="NAD(P)-bd_dom_sf"/>
</dbReference>
<proteinExistence type="predicted"/>
<dbReference type="SUPFAM" id="SSF51735">
    <property type="entry name" value="NAD(P)-binding Rossmann-fold domains"/>
    <property type="match status" value="1"/>
</dbReference>
<dbReference type="EMBL" id="JAGGMS010000001">
    <property type="protein sequence ID" value="MBP2184240.1"/>
    <property type="molecule type" value="Genomic_DNA"/>
</dbReference>
<protein>
    <submittedName>
        <fullName evidence="1">Uncharacterized protein YbjT (DUF2867 family)</fullName>
    </submittedName>
</protein>
<keyword evidence="2" id="KW-1185">Reference proteome</keyword>
<dbReference type="Gene3D" id="3.40.50.720">
    <property type="entry name" value="NAD(P)-binding Rossmann-like Domain"/>
    <property type="match status" value="1"/>
</dbReference>
<dbReference type="RefSeq" id="WP_209667287.1">
    <property type="nucleotide sequence ID" value="NZ_JAGGMS010000001.1"/>
</dbReference>
<accession>A0ABS4PXS7</accession>
<comment type="caution">
    <text evidence="1">The sequence shown here is derived from an EMBL/GenBank/DDBJ whole genome shotgun (WGS) entry which is preliminary data.</text>
</comment>
<dbReference type="InterPro" id="IPR051604">
    <property type="entry name" value="Ergot_Alk_Oxidoreductase"/>
</dbReference>
<gene>
    <name evidence="1" type="ORF">JOM49_005766</name>
</gene>
<dbReference type="Gene3D" id="3.90.25.10">
    <property type="entry name" value="UDP-galactose 4-epimerase, domain 1"/>
    <property type="match status" value="1"/>
</dbReference>
<dbReference type="PANTHER" id="PTHR43162">
    <property type="match status" value="1"/>
</dbReference>
<dbReference type="PANTHER" id="PTHR43162:SF1">
    <property type="entry name" value="PRESTALK A DIFFERENTIATION PROTEIN A"/>
    <property type="match status" value="1"/>
</dbReference>
<organism evidence="1 2">
    <name type="scientific">Amycolatopsis magusensis</name>
    <dbReference type="NCBI Taxonomy" id="882444"/>
    <lineage>
        <taxon>Bacteria</taxon>
        <taxon>Bacillati</taxon>
        <taxon>Actinomycetota</taxon>
        <taxon>Actinomycetes</taxon>
        <taxon>Pseudonocardiales</taxon>
        <taxon>Pseudonocardiaceae</taxon>
        <taxon>Amycolatopsis</taxon>
    </lineage>
</organism>
<evidence type="ECO:0000313" key="2">
    <source>
        <dbReference type="Proteomes" id="UP000741013"/>
    </source>
</evidence>
<name>A0ABS4PXS7_9PSEU</name>
<sequence>MSAKQITVLPLGLRVSIRQAVFDAVTASPVLGLARSAEDADVLLVDACAPGTDDLPAELPPLPRIVLSVPAADRAPAGSFAAEVAVREAGATGSPHRWCVLRCAAFGEELAWSVQYETAGAFYTAWQPAGAPWVAAADVVELVGRLVTEPDRWQAAYDVTGPATVAMAEVSELLHGLHDRPMPYVRLDEESLVSAMEQVGFAPDYAARRAGYMVWTTSAPGRPEVSSLPAEALGRPAVPLADYLLTAARSTLADAH</sequence>
<dbReference type="Proteomes" id="UP000741013">
    <property type="component" value="Unassembled WGS sequence"/>
</dbReference>